<dbReference type="PROSITE" id="PS50994">
    <property type="entry name" value="INTEGRASE"/>
    <property type="match status" value="1"/>
</dbReference>
<evidence type="ECO:0000259" key="10">
    <source>
        <dbReference type="PROSITE" id="PS50994"/>
    </source>
</evidence>
<dbReference type="InterPro" id="IPR057670">
    <property type="entry name" value="SH3_retrovirus"/>
</dbReference>
<keyword evidence="12" id="KW-1185">Reference proteome</keyword>
<accession>A0A5C3EBA0</accession>
<evidence type="ECO:0000256" key="1">
    <source>
        <dbReference type="ARBA" id="ARBA00022578"/>
    </source>
</evidence>
<sequence>MDATMQSASPPVLQGSSDYYTWRRQLRIYVDGVNPMMWEAITGVAMHPANVLDERLRMSLQTTARRAVNILLRAVAPEIANVIKEDQTAHEIWKYLEKRYSKGTIIQPYVLLSELVQLIQIGGVNEFISNIERIANERALMGHPVDAGTKLGCLLRGVQPHLHPYTAAYEAQWESISLSKAGGEPNPQSSADLKLELERLFDTAAMGLRNYKESAQLKEREVDTAALAVRFTHQGSFQKRPLQTQQKATIGKQVVCWEWDEGGRGNGKGGGGNAAAAAENLALAALATGAADKKAEDGWIWDTGADVHICKDESIMTNLQKTAGRIQQAQGPPIKYDTVGSVVLLANTNVGARQVTLSNVILLRNGNFNLFSPRAAAKASKGDIKRDKQGRECIMVSKGQQRAQAVRAIERNGRTYLDIVGREEQDAHNCEDETNVVKKSDGCVLQALSEENVVKKWRMWHCRFGHASLDQIQKSLRAAGVEMNQMPKNFKCKTCNAMKFARPLFGTGSNKTNAKLDIVVSDLQGPMPVRSIGGARYVLTITDVHTRFGWVVMLVSKDATKAAVERWLEERKEETGQYPKVFRSDNGGEYTSNTFKAMPRRPAILQQLTAPYTPQQNGIAERRNRAIMDIVRPMLSTAGLDNCFWAEATHHANWIRNRTYSKVVKGVPYVLWTGQKARVSKVRTFGMVVWVKDAQQKKSASKLSRHAQKCVWVGIADLADVSHRCIDCSDHSKVYISRDVKFDAETLSDAIMDADISTGSQEIDGSTQSWEITDDFDLETVLNETLLPSEPQHADEIPSETDSSPLLSPTSSFYRELEEELATGVLDIQQAASIIKMEMAMHNAATEMVMLVGQDPVASQEDPQMLAQARASPNWPKWEEAIKVELDSLDNTGTWTIVDLPAARKAITAKWVFKTKQDADGNVSKYKARLVARGFTQMHGIDYHDTYLPVVSMTSLRLVICYGLKFNYRIRQIDFVAAYLNRELTDVDIYMQSGREWFAKLDECLNTMGFKQLGRDVAVYRLGSVAIVVYVDNVIIVGQDNEVNTIINSIKACFKITGGGDAQWCLGVRIQQEPGTVILSQDAYIDTILERFSMDKAAEANTPLDLSAINLSSTDPSHRPLTKEQVTTYQQIVGSVMYLMTATCPDLAFPVSKLASHLASPTTVHLNQARHLLRYILHTRSHMLVYSQNESGIPVAYSDADHAGSWKENPYSTSGFVIKLFGAAIAWRSRRQQVILTLTAEAETIALSDACHDVIWILEVLNGLNIVEPGIPIKLLTDNQAAEWIVSSDGPGQNKLLTLRGAFTKDTIEKGIVTVNWITSELQVADGLTKLLNA</sequence>
<dbReference type="GO" id="GO:0046872">
    <property type="term" value="F:metal ion binding"/>
    <property type="evidence" value="ECO:0007669"/>
    <property type="project" value="UniProtKB-KW"/>
</dbReference>
<dbReference type="EMBL" id="OOIN01000020">
    <property type="protein sequence ID" value="SPO27974.1"/>
    <property type="molecule type" value="Genomic_DNA"/>
</dbReference>
<reference evidence="11 12" key="1">
    <citation type="submission" date="2018-03" db="EMBL/GenBank/DDBJ databases">
        <authorList>
            <person name="Guldener U."/>
        </authorList>
    </citation>
    <scope>NUCLEOTIDE SEQUENCE [LARGE SCALE GENOMIC DNA]</scope>
    <source>
        <strain evidence="11 12">NBRC100155</strain>
    </source>
</reference>
<dbReference type="GO" id="GO:0003887">
    <property type="term" value="F:DNA-directed DNA polymerase activity"/>
    <property type="evidence" value="ECO:0007669"/>
    <property type="project" value="UniProtKB-EC"/>
</dbReference>
<dbReference type="InterPro" id="IPR036397">
    <property type="entry name" value="RNaseH_sf"/>
</dbReference>
<dbReference type="Gene3D" id="3.30.420.10">
    <property type="entry name" value="Ribonuclease H-like superfamily/Ribonuclease H"/>
    <property type="match status" value="1"/>
</dbReference>
<keyword evidence="5" id="KW-0378">Hydrolase</keyword>
<dbReference type="Pfam" id="PF25597">
    <property type="entry name" value="SH3_retrovirus"/>
    <property type="match status" value="1"/>
</dbReference>
<feature type="domain" description="Integrase catalytic" evidence="10">
    <location>
        <begin position="499"/>
        <end position="676"/>
    </location>
</feature>
<evidence type="ECO:0000256" key="7">
    <source>
        <dbReference type="ARBA" id="ARBA00048173"/>
    </source>
</evidence>
<dbReference type="GO" id="GO:0006508">
    <property type="term" value="P:proteolysis"/>
    <property type="evidence" value="ECO:0007669"/>
    <property type="project" value="UniProtKB-KW"/>
</dbReference>
<dbReference type="Pfam" id="PF22936">
    <property type="entry name" value="Pol_BBD"/>
    <property type="match status" value="1"/>
</dbReference>
<feature type="compositionally biased region" description="Low complexity" evidence="9">
    <location>
        <begin position="800"/>
        <end position="809"/>
    </location>
</feature>
<dbReference type="PANTHER" id="PTHR42648:SF28">
    <property type="entry name" value="TRANSPOSON-ENCODED PROTEIN WITH RIBONUCLEASE H-LIKE AND RETROVIRUS ZINC FINGER-LIKE DOMAINS"/>
    <property type="match status" value="1"/>
</dbReference>
<feature type="region of interest" description="Disordered" evidence="9">
    <location>
        <begin position="790"/>
        <end position="809"/>
    </location>
</feature>
<dbReference type="GO" id="GO:0003964">
    <property type="term" value="F:RNA-directed DNA polymerase activity"/>
    <property type="evidence" value="ECO:0007669"/>
    <property type="project" value="UniProtKB-EC"/>
</dbReference>
<evidence type="ECO:0000256" key="5">
    <source>
        <dbReference type="ARBA" id="ARBA00022801"/>
    </source>
</evidence>
<organism evidence="11 12">
    <name type="scientific">Ustilago trichophora</name>
    <dbReference type="NCBI Taxonomy" id="86804"/>
    <lineage>
        <taxon>Eukaryota</taxon>
        <taxon>Fungi</taxon>
        <taxon>Dikarya</taxon>
        <taxon>Basidiomycota</taxon>
        <taxon>Ustilaginomycotina</taxon>
        <taxon>Ustilaginomycetes</taxon>
        <taxon>Ustilaginales</taxon>
        <taxon>Ustilaginaceae</taxon>
        <taxon>Ustilago</taxon>
    </lineage>
</organism>
<dbReference type="SUPFAM" id="SSF53098">
    <property type="entry name" value="Ribonuclease H-like"/>
    <property type="match status" value="1"/>
</dbReference>
<protein>
    <submittedName>
        <fullName evidence="11">Related to Retrotransposon protein</fullName>
    </submittedName>
</protein>
<keyword evidence="6" id="KW-0694">RNA-binding</keyword>
<dbReference type="InterPro" id="IPR043502">
    <property type="entry name" value="DNA/RNA_pol_sf"/>
</dbReference>
<dbReference type="GO" id="GO:0032196">
    <property type="term" value="P:transposition"/>
    <property type="evidence" value="ECO:0007669"/>
    <property type="project" value="UniProtKB-KW"/>
</dbReference>
<keyword evidence="1" id="KW-0815">Transposition</keyword>
<comment type="catalytic activity">
    <reaction evidence="7">
        <text>DNA(n) + a 2'-deoxyribonucleoside 5'-triphosphate = DNA(n+1) + diphosphate</text>
        <dbReference type="Rhea" id="RHEA:22508"/>
        <dbReference type="Rhea" id="RHEA-COMP:17339"/>
        <dbReference type="Rhea" id="RHEA-COMP:17340"/>
        <dbReference type="ChEBI" id="CHEBI:33019"/>
        <dbReference type="ChEBI" id="CHEBI:61560"/>
        <dbReference type="ChEBI" id="CHEBI:173112"/>
        <dbReference type="EC" id="2.7.7.49"/>
    </reaction>
</comment>
<comment type="catalytic activity">
    <reaction evidence="8">
        <text>DNA(n) + a 2'-deoxyribonucleoside 5'-triphosphate = DNA(n+1) + diphosphate</text>
        <dbReference type="Rhea" id="RHEA:22508"/>
        <dbReference type="Rhea" id="RHEA-COMP:17339"/>
        <dbReference type="Rhea" id="RHEA-COMP:17340"/>
        <dbReference type="ChEBI" id="CHEBI:33019"/>
        <dbReference type="ChEBI" id="CHEBI:61560"/>
        <dbReference type="ChEBI" id="CHEBI:173112"/>
        <dbReference type="EC" id="2.7.7.7"/>
    </reaction>
</comment>
<dbReference type="Proteomes" id="UP000324022">
    <property type="component" value="Unassembled WGS sequence"/>
</dbReference>
<evidence type="ECO:0000256" key="3">
    <source>
        <dbReference type="ARBA" id="ARBA00022723"/>
    </source>
</evidence>
<proteinExistence type="predicted"/>
<gene>
    <name evidence="11" type="ORF">UTRI_05117</name>
</gene>
<evidence type="ECO:0000256" key="8">
    <source>
        <dbReference type="ARBA" id="ARBA00049244"/>
    </source>
</evidence>
<dbReference type="InterPro" id="IPR013103">
    <property type="entry name" value="RVT_2"/>
</dbReference>
<dbReference type="GO" id="GO:0015074">
    <property type="term" value="P:DNA integration"/>
    <property type="evidence" value="ECO:0007669"/>
    <property type="project" value="InterPro"/>
</dbReference>
<dbReference type="GO" id="GO:0005634">
    <property type="term" value="C:nucleus"/>
    <property type="evidence" value="ECO:0007669"/>
    <property type="project" value="UniProtKB-ARBA"/>
</dbReference>
<dbReference type="PANTHER" id="PTHR42648">
    <property type="entry name" value="TRANSPOSASE, PUTATIVE-RELATED"/>
    <property type="match status" value="1"/>
</dbReference>
<dbReference type="Pfam" id="PF14223">
    <property type="entry name" value="Retrotran_gag_2"/>
    <property type="match status" value="1"/>
</dbReference>
<evidence type="ECO:0000256" key="2">
    <source>
        <dbReference type="ARBA" id="ARBA00022670"/>
    </source>
</evidence>
<dbReference type="Pfam" id="PF07727">
    <property type="entry name" value="RVT_2"/>
    <property type="match status" value="1"/>
</dbReference>
<dbReference type="InterPro" id="IPR001584">
    <property type="entry name" value="Integrase_cat-core"/>
</dbReference>
<dbReference type="GO" id="GO:0004190">
    <property type="term" value="F:aspartic-type endopeptidase activity"/>
    <property type="evidence" value="ECO:0007669"/>
    <property type="project" value="UniProtKB-KW"/>
</dbReference>
<dbReference type="SUPFAM" id="SSF56672">
    <property type="entry name" value="DNA/RNA polymerases"/>
    <property type="match status" value="1"/>
</dbReference>
<name>A0A5C3EBA0_9BASI</name>
<evidence type="ECO:0000256" key="6">
    <source>
        <dbReference type="ARBA" id="ARBA00022884"/>
    </source>
</evidence>
<evidence type="ECO:0000256" key="9">
    <source>
        <dbReference type="SAM" id="MobiDB-lite"/>
    </source>
</evidence>
<dbReference type="InterPro" id="IPR039537">
    <property type="entry name" value="Retrotran_Ty1/copia-like"/>
</dbReference>
<keyword evidence="3" id="KW-0479">Metal-binding</keyword>
<evidence type="ECO:0000313" key="11">
    <source>
        <dbReference type="EMBL" id="SPO27974.1"/>
    </source>
</evidence>
<dbReference type="GO" id="GO:0003723">
    <property type="term" value="F:RNA binding"/>
    <property type="evidence" value="ECO:0007669"/>
    <property type="project" value="UniProtKB-KW"/>
</dbReference>
<keyword evidence="2" id="KW-0645">Protease</keyword>
<dbReference type="OrthoDB" id="7691805at2759"/>
<evidence type="ECO:0000313" key="12">
    <source>
        <dbReference type="Proteomes" id="UP000324022"/>
    </source>
</evidence>
<dbReference type="Pfam" id="PF00665">
    <property type="entry name" value="rve"/>
    <property type="match status" value="1"/>
</dbReference>
<keyword evidence="4" id="KW-0064">Aspartyl protease</keyword>
<evidence type="ECO:0000256" key="4">
    <source>
        <dbReference type="ARBA" id="ARBA00022750"/>
    </source>
</evidence>
<dbReference type="CDD" id="cd09272">
    <property type="entry name" value="RNase_HI_RT_Ty1"/>
    <property type="match status" value="1"/>
</dbReference>
<dbReference type="InterPro" id="IPR012337">
    <property type="entry name" value="RNaseH-like_sf"/>
</dbReference>
<dbReference type="InterPro" id="IPR054722">
    <property type="entry name" value="PolX-like_BBD"/>
</dbReference>